<sequence length="363" mass="38415">MNESDGIRVQPGAANYFSYEGALGEIERFFPAERLGQVLWIGGRRALEAAAPYLPALYQDSRSRRKVFAGHCSEREVAAYVEEGRQADLVIGVGGGSVLDTAKAVAHRLQRPFVAVPTIAATCAAWTPLSVWYDDDGRALGYELFPLASQLVLVEPRLLAAAPPDYLRAGIGDTLAKWYEARVLCDAESVLPLTASIGLSVAAQIRDVLLVDGASAVPANTDGLVTPALVRVIDAVIAGGGLVGGLGERFTRLAAAHSVHNGLTVVAGTERFLHGAKVAYGILVQLALEKRQGELLNLYGALGALGLPRRLSDLGVDPHDENGIAAFVAHTLRAQESIHFLPGAVDAERLRAALFTVESLSPG</sequence>
<feature type="binding site" evidence="3">
    <location>
        <position position="274"/>
    </location>
    <ligand>
        <name>glycerol</name>
        <dbReference type="ChEBI" id="CHEBI:17754"/>
    </ligand>
</feature>
<reference evidence="6 7" key="1">
    <citation type="submission" date="2016-10" db="EMBL/GenBank/DDBJ databases">
        <authorList>
            <person name="de Groot N.N."/>
        </authorList>
    </citation>
    <scope>NUCLEOTIDE SEQUENCE [LARGE SCALE GENOMIC DNA]</scope>
    <source>
        <strain evidence="6 7">DSM 5885</strain>
    </source>
</reference>
<feature type="binding site" evidence="4">
    <location>
        <begin position="96"/>
        <end position="100"/>
    </location>
    <ligand>
        <name>NAD(+)</name>
        <dbReference type="ChEBI" id="CHEBI:57540"/>
    </ligand>
</feature>
<proteinExistence type="predicted"/>
<feature type="binding site" evidence="3">
    <location>
        <position position="257"/>
    </location>
    <ligand>
        <name>glycerol</name>
        <dbReference type="ChEBI" id="CHEBI:17754"/>
    </ligand>
</feature>
<organism evidence="6 7">
    <name type="scientific">Propionivibrio dicarboxylicus</name>
    <dbReference type="NCBI Taxonomy" id="83767"/>
    <lineage>
        <taxon>Bacteria</taxon>
        <taxon>Pseudomonadati</taxon>
        <taxon>Pseudomonadota</taxon>
        <taxon>Betaproteobacteria</taxon>
        <taxon>Rhodocyclales</taxon>
        <taxon>Rhodocyclaceae</taxon>
        <taxon>Propionivibrio</taxon>
    </lineage>
</organism>
<dbReference type="OrthoDB" id="5198708at2"/>
<dbReference type="Proteomes" id="UP000198607">
    <property type="component" value="Unassembled WGS sequence"/>
</dbReference>
<keyword evidence="2" id="KW-0560">Oxidoreductase</keyword>
<name>A0A1G7XTY6_9RHOO</name>
<feature type="binding site" evidence="4">
    <location>
        <position position="133"/>
    </location>
    <ligand>
        <name>NAD(+)</name>
        <dbReference type="ChEBI" id="CHEBI:57540"/>
    </ligand>
</feature>
<dbReference type="SUPFAM" id="SSF56796">
    <property type="entry name" value="Dehydroquinate synthase-like"/>
    <property type="match status" value="1"/>
</dbReference>
<dbReference type="EMBL" id="FNCY01000002">
    <property type="protein sequence ID" value="SDG87668.1"/>
    <property type="molecule type" value="Genomic_DNA"/>
</dbReference>
<dbReference type="Pfam" id="PF00465">
    <property type="entry name" value="Fe-ADH"/>
    <property type="match status" value="1"/>
</dbReference>
<dbReference type="Gene3D" id="3.40.50.1970">
    <property type="match status" value="1"/>
</dbReference>
<dbReference type="InterPro" id="IPR001670">
    <property type="entry name" value="ADH_Fe/GldA"/>
</dbReference>
<keyword evidence="3" id="KW-0862">Zinc</keyword>
<dbReference type="PANTHER" id="PTHR43616">
    <property type="entry name" value="GLYCEROL DEHYDROGENASE"/>
    <property type="match status" value="1"/>
</dbReference>
<feature type="binding site" evidence="3">
    <location>
        <position position="173"/>
    </location>
    <ligand>
        <name>glycerol</name>
        <dbReference type="ChEBI" id="CHEBI:17754"/>
    </ligand>
</feature>
<keyword evidence="7" id="KW-1185">Reference proteome</keyword>
<keyword evidence="4" id="KW-0520">NAD</keyword>
<dbReference type="PIRSF" id="PIRSF000112">
    <property type="entry name" value="Glycerol_dehydrogenase"/>
    <property type="match status" value="1"/>
</dbReference>
<feature type="binding site" evidence="4">
    <location>
        <position position="127"/>
    </location>
    <ligand>
        <name>NAD(+)</name>
        <dbReference type="ChEBI" id="CHEBI:57540"/>
    </ligand>
</feature>
<evidence type="ECO:0000259" key="5">
    <source>
        <dbReference type="Pfam" id="PF00465"/>
    </source>
</evidence>
<dbReference type="GO" id="GO:0016614">
    <property type="term" value="F:oxidoreductase activity, acting on CH-OH group of donors"/>
    <property type="evidence" value="ECO:0007669"/>
    <property type="project" value="InterPro"/>
</dbReference>
<dbReference type="NCBIfam" id="NF007880">
    <property type="entry name" value="PRK10586.1"/>
    <property type="match status" value="1"/>
</dbReference>
<evidence type="ECO:0000256" key="2">
    <source>
        <dbReference type="ARBA" id="ARBA00023002"/>
    </source>
</evidence>
<evidence type="ECO:0000256" key="4">
    <source>
        <dbReference type="PIRSR" id="PIRSR000112-3"/>
    </source>
</evidence>
<dbReference type="AlphaFoldDB" id="A0A1G7XTY6"/>
<evidence type="ECO:0000313" key="6">
    <source>
        <dbReference type="EMBL" id="SDG87668.1"/>
    </source>
</evidence>
<dbReference type="STRING" id="83767.SAMN05660652_00797"/>
<gene>
    <name evidence="6" type="ORF">SAMN05660652_00797</name>
</gene>
<dbReference type="CDD" id="cd08172">
    <property type="entry name" value="GlyDH-like"/>
    <property type="match status" value="1"/>
</dbReference>
<dbReference type="GO" id="GO:0046872">
    <property type="term" value="F:metal ion binding"/>
    <property type="evidence" value="ECO:0007669"/>
    <property type="project" value="UniProtKB-KW"/>
</dbReference>
<dbReference type="PANTHER" id="PTHR43616:SF3">
    <property type="entry name" value="HYDROXYCARBOXYLATE DEHYDROGENASE A"/>
    <property type="match status" value="1"/>
</dbReference>
<accession>A0A1G7XTY6</accession>
<protein>
    <submittedName>
        <fullName evidence="6">Uncharacterized oxidoreductase</fullName>
    </submittedName>
</protein>
<feature type="binding site" evidence="4">
    <location>
        <position position="129"/>
    </location>
    <ligand>
        <name>NAD(+)</name>
        <dbReference type="ChEBI" id="CHEBI:57540"/>
    </ligand>
</feature>
<dbReference type="RefSeq" id="WP_091933976.1">
    <property type="nucleotide sequence ID" value="NZ_FNCY01000002.1"/>
</dbReference>
<dbReference type="InterPro" id="IPR016205">
    <property type="entry name" value="Glycerol_DH"/>
</dbReference>
<evidence type="ECO:0000256" key="3">
    <source>
        <dbReference type="PIRSR" id="PIRSR000112-1"/>
    </source>
</evidence>
<comment type="cofactor">
    <cofactor evidence="3">
        <name>Zn(2+)</name>
        <dbReference type="ChEBI" id="CHEBI:29105"/>
    </cofactor>
    <text evidence="3">Binds 1 zinc ion per subunit.</text>
</comment>
<evidence type="ECO:0000313" key="7">
    <source>
        <dbReference type="Proteomes" id="UP000198607"/>
    </source>
</evidence>
<dbReference type="Gene3D" id="1.20.1090.10">
    <property type="entry name" value="Dehydroquinate synthase-like - alpha domain"/>
    <property type="match status" value="1"/>
</dbReference>
<keyword evidence="1 3" id="KW-0479">Metal-binding</keyword>
<feature type="domain" description="Alcohol dehydrogenase iron-type/glycerol dehydrogenase GldA" evidence="5">
    <location>
        <begin position="15"/>
        <end position="156"/>
    </location>
</feature>
<evidence type="ECO:0000256" key="1">
    <source>
        <dbReference type="ARBA" id="ARBA00022723"/>
    </source>
</evidence>